<dbReference type="GO" id="GO:0000151">
    <property type="term" value="C:ubiquitin ligase complex"/>
    <property type="evidence" value="ECO:0007669"/>
    <property type="project" value="TreeGrafter"/>
</dbReference>
<evidence type="ECO:0000313" key="18">
    <source>
        <dbReference type="Proteomes" id="UP000694405"/>
    </source>
</evidence>
<evidence type="ECO:0000256" key="12">
    <source>
        <dbReference type="ARBA" id="ARBA00034523"/>
    </source>
</evidence>
<dbReference type="FunFam" id="3.30.40.10:FF:000149">
    <property type="entry name" value="E3 ubiquitin-protein ligase AMFR"/>
    <property type="match status" value="1"/>
</dbReference>
<feature type="region of interest" description="Disordered" evidence="15">
    <location>
        <begin position="546"/>
        <end position="583"/>
    </location>
</feature>
<dbReference type="CDD" id="cd16455">
    <property type="entry name" value="RING-H2_AMFR"/>
    <property type="match status" value="1"/>
</dbReference>
<feature type="transmembrane region" description="Helical" evidence="16">
    <location>
        <begin position="269"/>
        <end position="291"/>
    </location>
</feature>
<dbReference type="OrthoDB" id="3824970at2759"/>
<dbReference type="GO" id="GO:0006511">
    <property type="term" value="P:ubiquitin-dependent protein catabolic process"/>
    <property type="evidence" value="ECO:0007669"/>
    <property type="project" value="TreeGrafter"/>
</dbReference>
<feature type="region of interest" description="Disordered" evidence="15">
    <location>
        <begin position="492"/>
        <end position="521"/>
    </location>
</feature>
<feature type="transmembrane region" description="Helical" evidence="16">
    <location>
        <begin position="134"/>
        <end position="154"/>
    </location>
</feature>
<dbReference type="SUPFAM" id="SSF57850">
    <property type="entry name" value="RING/U-box"/>
    <property type="match status" value="1"/>
</dbReference>
<dbReference type="InterPro" id="IPR001841">
    <property type="entry name" value="Znf_RING"/>
</dbReference>
<dbReference type="Gene3D" id="3.30.40.10">
    <property type="entry name" value="Zinc/RING finger domain, C3HC4 (zinc finger)"/>
    <property type="match status" value="1"/>
</dbReference>
<feature type="transmembrane region" description="Helical" evidence="16">
    <location>
        <begin position="175"/>
        <end position="199"/>
    </location>
</feature>
<evidence type="ECO:0000256" key="7">
    <source>
        <dbReference type="ARBA" id="ARBA00022824"/>
    </source>
</evidence>
<dbReference type="GO" id="GO:0008270">
    <property type="term" value="F:zinc ion binding"/>
    <property type="evidence" value="ECO:0007669"/>
    <property type="project" value="UniProtKB-KW"/>
</dbReference>
<keyword evidence="7" id="KW-0256">Endoplasmic reticulum</keyword>
<dbReference type="Proteomes" id="UP000694405">
    <property type="component" value="Chromosome Z"/>
</dbReference>
<dbReference type="Pfam" id="PF25563">
    <property type="entry name" value="TPR_SYVN1_N"/>
    <property type="match status" value="1"/>
</dbReference>
<dbReference type="GO" id="GO:0061630">
    <property type="term" value="F:ubiquitin protein ligase activity"/>
    <property type="evidence" value="ECO:0007669"/>
    <property type="project" value="UniProtKB-EC"/>
</dbReference>
<comment type="subcellular location">
    <subcellularLocation>
        <location evidence="1">Endoplasmic reticulum membrane</location>
        <topology evidence="1">Multi-pass membrane protein</topology>
    </subcellularLocation>
</comment>
<dbReference type="InterPro" id="IPR013083">
    <property type="entry name" value="Znf_RING/FYVE/PHD"/>
</dbReference>
<dbReference type="PROSITE" id="PS50089">
    <property type="entry name" value="ZF_RING_2"/>
    <property type="match status" value="1"/>
</dbReference>
<dbReference type="SMART" id="SM00184">
    <property type="entry name" value="RING"/>
    <property type="match status" value="1"/>
</dbReference>
<dbReference type="FunFam" id="1.10.8.10:FF:000026">
    <property type="entry name" value="E3 ubiquitin-protein ligase AMFR"/>
    <property type="match status" value="1"/>
</dbReference>
<organism evidence="17 18">
    <name type="scientific">Melopsittacus undulatus</name>
    <name type="common">Budgerigar</name>
    <name type="synonym">Psittacus undulatus</name>
    <dbReference type="NCBI Taxonomy" id="13146"/>
    <lineage>
        <taxon>Eukaryota</taxon>
        <taxon>Metazoa</taxon>
        <taxon>Chordata</taxon>
        <taxon>Craniata</taxon>
        <taxon>Vertebrata</taxon>
        <taxon>Euteleostomi</taxon>
        <taxon>Archelosauria</taxon>
        <taxon>Archosauria</taxon>
        <taxon>Dinosauria</taxon>
        <taxon>Saurischia</taxon>
        <taxon>Theropoda</taxon>
        <taxon>Coelurosauria</taxon>
        <taxon>Aves</taxon>
        <taxon>Neognathae</taxon>
        <taxon>Neoaves</taxon>
        <taxon>Telluraves</taxon>
        <taxon>Australaves</taxon>
        <taxon>Psittaciformes</taxon>
        <taxon>Psittaculidae</taxon>
        <taxon>Melopsittacus</taxon>
    </lineage>
</organism>
<keyword evidence="18" id="KW-1185">Reference proteome</keyword>
<proteinExistence type="predicted"/>
<keyword evidence="6" id="KW-0863">Zinc-finger</keyword>
<dbReference type="Ensembl" id="ENSMUNT00000022391.2">
    <property type="protein sequence ID" value="ENSMUNP00000019519.2"/>
    <property type="gene ID" value="ENSMUNG00000014897.2"/>
</dbReference>
<protein>
    <recommendedName>
        <fullName evidence="13">E3 ubiquitin-protein ligase AMFR</fullName>
        <ecNumber evidence="12">2.3.2.36</ecNumber>
    </recommendedName>
    <alternativeName>
        <fullName evidence="14">Autocrine motility factor receptor</fullName>
    </alternativeName>
</protein>
<dbReference type="PROSITE" id="PS51140">
    <property type="entry name" value="CUE"/>
    <property type="match status" value="1"/>
</dbReference>
<evidence type="ECO:0000256" key="5">
    <source>
        <dbReference type="ARBA" id="ARBA00022723"/>
    </source>
</evidence>
<keyword evidence="4 16" id="KW-0812">Transmembrane</keyword>
<keyword evidence="8" id="KW-0862">Zinc</keyword>
<evidence type="ECO:0000256" key="9">
    <source>
        <dbReference type="ARBA" id="ARBA00022989"/>
    </source>
</evidence>
<gene>
    <name evidence="17" type="primary">LOC101868501</name>
</gene>
<evidence type="ECO:0000256" key="10">
    <source>
        <dbReference type="ARBA" id="ARBA00023136"/>
    </source>
</evidence>
<evidence type="ECO:0000256" key="6">
    <source>
        <dbReference type="ARBA" id="ARBA00022771"/>
    </source>
</evidence>
<evidence type="ECO:0000256" key="14">
    <source>
        <dbReference type="ARBA" id="ARBA00076914"/>
    </source>
</evidence>
<dbReference type="InterPro" id="IPR057992">
    <property type="entry name" value="TPR_SYVN1_N"/>
</dbReference>
<dbReference type="GO" id="GO:0030968">
    <property type="term" value="P:endoplasmic reticulum unfolded protein response"/>
    <property type="evidence" value="ECO:0007669"/>
    <property type="project" value="TreeGrafter"/>
</dbReference>
<comment type="catalytic activity">
    <reaction evidence="11">
        <text>[E2 ubiquitin-conjugating enzyme]-S-ubiquitinyl-L-cysteine + [acceptor protein]-L-cysteine = [E2 ubiquitin-conjugating enzyme]-L-cysteine + [acceptor protein]-S-ubiquitinyl-L-cysteine.</text>
        <dbReference type="EC" id="2.3.2.36"/>
    </reaction>
</comment>
<comment type="pathway">
    <text evidence="2">Protein modification; protein ubiquitination.</text>
</comment>
<sequence>MPLLFLERFPWPSLRTYTALSTLALLGTSLSAYRALSQAPGVAAGSKLGEHPHRGGQRALDVAYYLLSDSLCVWVLVNTACCFLMLVAKFIQCMVFGPLRVSERQHLKDKFWNFIFYKFIFIFGVLNVQTVEEVVMWCLWFSGLVFLHLMVQLCKDRFEYLSFSPTTPMSSHIRVLTLLIAMLLSCCGLALICGVIGYAHGMHTLAFMAAESLLVTVRTTHVILRYVIHLWDLSHEGMWEGKGTYVYYTDFVMELTLLSLDLMHHIHMLLFGNIWLSMASLVIFMQLRYLFHEVQRRIRRHKNYLRVVGNMEARFAVATPEELAANNDDCAICWDSMQSARKLPCGHFFHNSCLRSWLEQDTSCPTCRMSLNITDSHHVREDHQRENMIENLGPVAVAEGRPRLNQHNHFFHFDGSRIASWLPSFSVEVMHTTNILGITQASNSQLNAMAHQIQEMFPQVPYHVILQDLQLTRSVEITTDNILEGRIQVPFPTQAAPTPSTDIVVPPSPRPGSTAEPGNETVPVSVVPVHEKKYWEQRSVHLVGEEVGGTASSEAEPSQEEEEEEKEKEEEEEEETELMNKAVTTQSLSLSELRKDFRRHPGERILTWLLRCWDNGASSVKLESREARWLGSLSRKEGIDKSIGKGAQVFSLWRRLLSSVKEQYPFKEDICYPVRWTTVERGIQYLRELAVLEVIYDDNEKLSKDPDEVRCTRHMWQKFVQSIPSLYANSLAVMMWKDGEGQTVDELAGWLWRYEACLSSSLILALEKLSCEFQQLREDISNSAPIRPSILATRNKGPSAQERGYSGYTPRGALWFYLRDHGEDMRKWDGKPTATLEVRVRELQERTVAKGGSFRKIASPVSSGHFPRWRRADLNKGSSDLYL</sequence>
<evidence type="ECO:0000256" key="11">
    <source>
        <dbReference type="ARBA" id="ARBA00034438"/>
    </source>
</evidence>
<name>A0A8C6JXM8_MELUD</name>
<dbReference type="InterPro" id="IPR003892">
    <property type="entry name" value="CUE"/>
</dbReference>
<evidence type="ECO:0000256" key="16">
    <source>
        <dbReference type="SAM" id="Phobius"/>
    </source>
</evidence>
<keyword evidence="3" id="KW-0808">Transferase</keyword>
<feature type="transmembrane region" description="Helical" evidence="16">
    <location>
        <begin position="73"/>
        <end position="99"/>
    </location>
</feature>
<keyword evidence="9 16" id="KW-1133">Transmembrane helix</keyword>
<evidence type="ECO:0000256" key="8">
    <source>
        <dbReference type="ARBA" id="ARBA00022833"/>
    </source>
</evidence>
<dbReference type="GO" id="GO:0005789">
    <property type="term" value="C:endoplasmic reticulum membrane"/>
    <property type="evidence" value="ECO:0007669"/>
    <property type="project" value="UniProtKB-SubCell"/>
</dbReference>
<dbReference type="SMART" id="SM00546">
    <property type="entry name" value="CUE"/>
    <property type="match status" value="1"/>
</dbReference>
<dbReference type="CDD" id="cd14421">
    <property type="entry name" value="CUE_AMFR"/>
    <property type="match status" value="1"/>
</dbReference>
<dbReference type="GO" id="GO:0005829">
    <property type="term" value="C:cytosol"/>
    <property type="evidence" value="ECO:0007669"/>
    <property type="project" value="TreeGrafter"/>
</dbReference>
<evidence type="ECO:0000256" key="13">
    <source>
        <dbReference type="ARBA" id="ARBA00069722"/>
    </source>
</evidence>
<evidence type="ECO:0000256" key="2">
    <source>
        <dbReference type="ARBA" id="ARBA00004906"/>
    </source>
</evidence>
<evidence type="ECO:0000256" key="1">
    <source>
        <dbReference type="ARBA" id="ARBA00004477"/>
    </source>
</evidence>
<dbReference type="Pfam" id="PF13639">
    <property type="entry name" value="zf-RING_2"/>
    <property type="match status" value="1"/>
</dbReference>
<keyword evidence="10 16" id="KW-0472">Membrane</keyword>
<feature type="compositionally biased region" description="Acidic residues" evidence="15">
    <location>
        <begin position="557"/>
        <end position="577"/>
    </location>
</feature>
<reference evidence="17" key="2">
    <citation type="submission" date="2025-08" db="UniProtKB">
        <authorList>
            <consortium name="Ensembl"/>
        </authorList>
    </citation>
    <scope>IDENTIFICATION</scope>
</reference>
<evidence type="ECO:0000256" key="4">
    <source>
        <dbReference type="ARBA" id="ARBA00022692"/>
    </source>
</evidence>
<dbReference type="Gene3D" id="1.10.8.10">
    <property type="entry name" value="DNA helicase RuvA subunit, C-terminal domain"/>
    <property type="match status" value="1"/>
</dbReference>
<reference evidence="17" key="1">
    <citation type="submission" date="2020-03" db="EMBL/GenBank/DDBJ databases">
        <title>Melopsittacus undulatus (budgerigar) genome, bMelUnd1, maternal haplotype with Z.</title>
        <authorList>
            <person name="Gedman G."/>
            <person name="Mountcastle J."/>
            <person name="Haase B."/>
            <person name="Formenti G."/>
            <person name="Wright T."/>
            <person name="Apodaca J."/>
            <person name="Pelan S."/>
            <person name="Chow W."/>
            <person name="Rhie A."/>
            <person name="Howe K."/>
            <person name="Fedrigo O."/>
            <person name="Jarvis E.D."/>
        </authorList>
    </citation>
    <scope>NUCLEOTIDE SEQUENCE [LARGE SCALE GENOMIC DNA]</scope>
</reference>
<accession>A0A8C6JXM8</accession>
<evidence type="ECO:0000256" key="3">
    <source>
        <dbReference type="ARBA" id="ARBA00022679"/>
    </source>
</evidence>
<dbReference type="PANTHER" id="PTHR15067">
    <property type="entry name" value="E3 UBIQUITIN-PROTEIN LIGASE RNF8"/>
    <property type="match status" value="1"/>
</dbReference>
<feature type="transmembrane region" description="Helical" evidence="16">
    <location>
        <begin position="111"/>
        <end position="128"/>
    </location>
</feature>
<evidence type="ECO:0000313" key="17">
    <source>
        <dbReference type="Ensembl" id="ENSMUNP00000019519.2"/>
    </source>
</evidence>
<dbReference type="PANTHER" id="PTHR15067:SF5">
    <property type="entry name" value="E3 UBIQUITIN-PROTEIN LIGASE AMFR"/>
    <property type="match status" value="1"/>
</dbReference>
<dbReference type="GO" id="GO:0070936">
    <property type="term" value="P:protein K48-linked ubiquitination"/>
    <property type="evidence" value="ECO:0007669"/>
    <property type="project" value="TreeGrafter"/>
</dbReference>
<dbReference type="EC" id="2.3.2.36" evidence="12"/>
<accession>A0A8V5GVI1</accession>
<evidence type="ECO:0000256" key="15">
    <source>
        <dbReference type="SAM" id="MobiDB-lite"/>
    </source>
</evidence>
<dbReference type="GO" id="GO:0043130">
    <property type="term" value="F:ubiquitin binding"/>
    <property type="evidence" value="ECO:0007669"/>
    <property type="project" value="InterPro"/>
</dbReference>
<reference evidence="17" key="3">
    <citation type="submission" date="2025-09" db="UniProtKB">
        <authorList>
            <consortium name="Ensembl"/>
        </authorList>
    </citation>
    <scope>IDENTIFICATION</scope>
</reference>
<dbReference type="AlphaFoldDB" id="A0A8C6JXM8"/>
<keyword evidence="5" id="KW-0479">Metal-binding</keyword>
<dbReference type="Pfam" id="PF02845">
    <property type="entry name" value="CUE"/>
    <property type="match status" value="1"/>
</dbReference>